<evidence type="ECO:0000313" key="11">
    <source>
        <dbReference type="Proteomes" id="UP000095485"/>
    </source>
</evidence>
<proteinExistence type="inferred from homology"/>
<dbReference type="GO" id="GO:0003677">
    <property type="term" value="F:DNA binding"/>
    <property type="evidence" value="ECO:0007669"/>
    <property type="project" value="UniProtKB-KW"/>
</dbReference>
<dbReference type="AlphaFoldDB" id="A0A174R133"/>
<gene>
    <name evidence="8 10" type="primary">nrdR</name>
    <name evidence="10" type="ORF">ERS852526_01980</name>
</gene>
<organism evidence="10 11">
    <name type="scientific">Dorea longicatena</name>
    <dbReference type="NCBI Taxonomy" id="88431"/>
    <lineage>
        <taxon>Bacteria</taxon>
        <taxon>Bacillati</taxon>
        <taxon>Bacillota</taxon>
        <taxon>Clostridia</taxon>
        <taxon>Lachnospirales</taxon>
        <taxon>Lachnospiraceae</taxon>
        <taxon>Dorea</taxon>
    </lineage>
</organism>
<dbReference type="GO" id="GO:0045892">
    <property type="term" value="P:negative regulation of DNA-templated transcription"/>
    <property type="evidence" value="ECO:0007669"/>
    <property type="project" value="UniProtKB-UniRule"/>
</dbReference>
<comment type="cofactor">
    <cofactor evidence="8">
        <name>Zn(2+)</name>
        <dbReference type="ChEBI" id="CHEBI:29105"/>
    </cofactor>
    <text evidence="8">Binds 1 zinc ion.</text>
</comment>
<evidence type="ECO:0000256" key="5">
    <source>
        <dbReference type="ARBA" id="ARBA00023015"/>
    </source>
</evidence>
<dbReference type="Pfam" id="PF03477">
    <property type="entry name" value="ATP-cone"/>
    <property type="match status" value="1"/>
</dbReference>
<keyword evidence="8" id="KW-0479">Metal-binding</keyword>
<keyword evidence="3 8" id="KW-0862">Zinc</keyword>
<protein>
    <recommendedName>
        <fullName evidence="8">Transcriptional repressor NrdR</fullName>
    </recommendedName>
</protein>
<sequence>MCLTSLFEKDILYLNCYKGQKGTNQMKCPYCNNPDTRVIDSRPAEDGSCIRRRRSCDICGKRFTTYEKVETIPLTVIKKDNTREQYDRRKVENGVVRACYKRPVATADIQKVVDRIETKVFSMEEKEIPSSAIGEAVMDELKILDEVAYVRFASVYREFKDVSTFMDELKKILK</sequence>
<dbReference type="HAMAP" id="MF_00440">
    <property type="entry name" value="NrdR"/>
    <property type="match status" value="1"/>
</dbReference>
<dbReference type="EMBL" id="CZAY01000014">
    <property type="protein sequence ID" value="CUP79182.1"/>
    <property type="molecule type" value="Genomic_DNA"/>
</dbReference>
<evidence type="ECO:0000256" key="1">
    <source>
        <dbReference type="ARBA" id="ARBA00022491"/>
    </source>
</evidence>
<keyword evidence="1 8" id="KW-0678">Repressor</keyword>
<dbReference type="PROSITE" id="PS51161">
    <property type="entry name" value="ATP_CONE"/>
    <property type="match status" value="1"/>
</dbReference>
<comment type="similarity">
    <text evidence="8">Belongs to the NrdR family.</text>
</comment>
<dbReference type="PANTHER" id="PTHR30455:SF2">
    <property type="entry name" value="TRANSCRIPTIONAL REPRESSOR NRDR"/>
    <property type="match status" value="1"/>
</dbReference>
<name>A0A174R133_9FIRM</name>
<keyword evidence="7 8" id="KW-0804">Transcription</keyword>
<keyword evidence="8" id="KW-0863">Zinc-finger</keyword>
<evidence type="ECO:0000259" key="9">
    <source>
        <dbReference type="PROSITE" id="PS51161"/>
    </source>
</evidence>
<accession>A0A174R133</accession>
<dbReference type="PANTHER" id="PTHR30455">
    <property type="entry name" value="TRANSCRIPTIONAL REPRESSOR NRDR"/>
    <property type="match status" value="1"/>
</dbReference>
<evidence type="ECO:0000256" key="6">
    <source>
        <dbReference type="ARBA" id="ARBA00023125"/>
    </source>
</evidence>
<dbReference type="InterPro" id="IPR003796">
    <property type="entry name" value="RNR_NrdR-like"/>
</dbReference>
<dbReference type="Proteomes" id="UP000095485">
    <property type="component" value="Unassembled WGS sequence"/>
</dbReference>
<keyword evidence="6 8" id="KW-0238">DNA-binding</keyword>
<keyword evidence="2 8" id="KW-0547">Nucleotide-binding</keyword>
<evidence type="ECO:0000256" key="2">
    <source>
        <dbReference type="ARBA" id="ARBA00022741"/>
    </source>
</evidence>
<dbReference type="InterPro" id="IPR005144">
    <property type="entry name" value="ATP-cone_dom"/>
</dbReference>
<reference evidence="10 11" key="1">
    <citation type="submission" date="2015-09" db="EMBL/GenBank/DDBJ databases">
        <authorList>
            <consortium name="Pathogen Informatics"/>
        </authorList>
    </citation>
    <scope>NUCLEOTIDE SEQUENCE [LARGE SCALE GENOMIC DNA]</scope>
    <source>
        <strain evidence="10 11">2789STDY5834914</strain>
    </source>
</reference>
<feature type="zinc finger region" evidence="8">
    <location>
        <begin position="28"/>
        <end position="59"/>
    </location>
</feature>
<dbReference type="Pfam" id="PF22811">
    <property type="entry name" value="Zn_ribbon_NrdR"/>
    <property type="match status" value="1"/>
</dbReference>
<keyword evidence="4 8" id="KW-0067">ATP-binding</keyword>
<keyword evidence="5 8" id="KW-0805">Transcription regulation</keyword>
<dbReference type="STRING" id="88431.ERS852423_02761"/>
<dbReference type="NCBIfam" id="TIGR00244">
    <property type="entry name" value="transcriptional regulator NrdR"/>
    <property type="match status" value="1"/>
</dbReference>
<evidence type="ECO:0000256" key="8">
    <source>
        <dbReference type="HAMAP-Rule" id="MF_00440"/>
    </source>
</evidence>
<dbReference type="GO" id="GO:0005524">
    <property type="term" value="F:ATP binding"/>
    <property type="evidence" value="ECO:0007669"/>
    <property type="project" value="UniProtKB-UniRule"/>
</dbReference>
<feature type="domain" description="ATP-cone" evidence="9">
    <location>
        <begin position="74"/>
        <end position="164"/>
    </location>
</feature>
<evidence type="ECO:0000256" key="4">
    <source>
        <dbReference type="ARBA" id="ARBA00022840"/>
    </source>
</evidence>
<evidence type="ECO:0000313" key="10">
    <source>
        <dbReference type="EMBL" id="CUP79182.1"/>
    </source>
</evidence>
<comment type="function">
    <text evidence="8">Negatively regulates transcription of bacterial ribonucleotide reductase nrd genes and operons by binding to NrdR-boxes.</text>
</comment>
<evidence type="ECO:0000256" key="3">
    <source>
        <dbReference type="ARBA" id="ARBA00022833"/>
    </source>
</evidence>
<dbReference type="InterPro" id="IPR055173">
    <property type="entry name" value="NrdR-like_N"/>
</dbReference>
<dbReference type="GO" id="GO:0008270">
    <property type="term" value="F:zinc ion binding"/>
    <property type="evidence" value="ECO:0007669"/>
    <property type="project" value="UniProtKB-UniRule"/>
</dbReference>
<evidence type="ECO:0000256" key="7">
    <source>
        <dbReference type="ARBA" id="ARBA00023163"/>
    </source>
</evidence>